<dbReference type="RefSeq" id="WP_263061920.1">
    <property type="nucleotide sequence ID" value="NZ_JAOUSE010000035.1"/>
</dbReference>
<evidence type="ECO:0000256" key="1">
    <source>
        <dbReference type="ARBA" id="ARBA00023015"/>
    </source>
</evidence>
<dbReference type="InterPro" id="IPR018062">
    <property type="entry name" value="HTH_AraC-typ_CS"/>
</dbReference>
<evidence type="ECO:0000313" key="5">
    <source>
        <dbReference type="EMBL" id="MCU9594990.1"/>
    </source>
</evidence>
<keyword evidence="6" id="KW-1185">Reference proteome</keyword>
<dbReference type="SMART" id="SM00342">
    <property type="entry name" value="HTH_ARAC"/>
    <property type="match status" value="1"/>
</dbReference>
<dbReference type="PANTHER" id="PTHR43280:SF2">
    <property type="entry name" value="HTH-TYPE TRANSCRIPTIONAL REGULATOR EXSA"/>
    <property type="match status" value="1"/>
</dbReference>
<dbReference type="PROSITE" id="PS01124">
    <property type="entry name" value="HTH_ARAC_FAMILY_2"/>
    <property type="match status" value="1"/>
</dbReference>
<keyword evidence="3" id="KW-0804">Transcription</keyword>
<dbReference type="Pfam" id="PF02311">
    <property type="entry name" value="AraC_binding"/>
    <property type="match status" value="1"/>
</dbReference>
<evidence type="ECO:0000259" key="4">
    <source>
        <dbReference type="PROSITE" id="PS01124"/>
    </source>
</evidence>
<dbReference type="SUPFAM" id="SSF51215">
    <property type="entry name" value="Regulatory protein AraC"/>
    <property type="match status" value="1"/>
</dbReference>
<dbReference type="Pfam" id="PF12833">
    <property type="entry name" value="HTH_18"/>
    <property type="match status" value="1"/>
</dbReference>
<dbReference type="SUPFAM" id="SSF46689">
    <property type="entry name" value="Homeodomain-like"/>
    <property type="match status" value="2"/>
</dbReference>
<dbReference type="InterPro" id="IPR037923">
    <property type="entry name" value="HTH-like"/>
</dbReference>
<keyword evidence="1" id="KW-0805">Transcription regulation</keyword>
<dbReference type="EMBL" id="JAOUSE010000035">
    <property type="protein sequence ID" value="MCU9594990.1"/>
    <property type="molecule type" value="Genomic_DNA"/>
</dbReference>
<gene>
    <name evidence="5" type="ORF">OEV82_11120</name>
</gene>
<evidence type="ECO:0000256" key="3">
    <source>
        <dbReference type="ARBA" id="ARBA00023163"/>
    </source>
</evidence>
<comment type="caution">
    <text evidence="5">The sequence shown here is derived from an EMBL/GenBank/DDBJ whole genome shotgun (WGS) entry which is preliminary data.</text>
</comment>
<accession>A0ABT2WH18</accession>
<dbReference type="InterPro" id="IPR014710">
    <property type="entry name" value="RmlC-like_jellyroll"/>
</dbReference>
<dbReference type="InterPro" id="IPR003313">
    <property type="entry name" value="AraC-bd"/>
</dbReference>
<dbReference type="Gene3D" id="2.60.120.10">
    <property type="entry name" value="Jelly Rolls"/>
    <property type="match status" value="1"/>
</dbReference>
<dbReference type="PROSITE" id="PS00041">
    <property type="entry name" value="HTH_ARAC_FAMILY_1"/>
    <property type="match status" value="1"/>
</dbReference>
<reference evidence="5 6" key="1">
    <citation type="submission" date="2022-10" db="EMBL/GenBank/DDBJ databases">
        <title>Description of Fervidibacillus gen. nov. in the family Fervidibacillaceae fam. nov. with two species, Fervidibacillus albus sp. nov., and Fervidibacillus halotolerans sp. nov., isolated from tidal flat sediments.</title>
        <authorList>
            <person name="Kwon K.K."/>
            <person name="Yang S.-H."/>
        </authorList>
    </citation>
    <scope>NUCLEOTIDE SEQUENCE [LARGE SCALE GENOMIC DNA]</scope>
    <source>
        <strain evidence="5 6">DSM 23332</strain>
    </source>
</reference>
<dbReference type="Proteomes" id="UP001208656">
    <property type="component" value="Unassembled WGS sequence"/>
</dbReference>
<dbReference type="InterPro" id="IPR018060">
    <property type="entry name" value="HTH_AraC"/>
</dbReference>
<protein>
    <submittedName>
        <fullName evidence="5">AraC family transcriptional regulator</fullName>
    </submittedName>
</protein>
<dbReference type="InterPro" id="IPR009057">
    <property type="entry name" value="Homeodomain-like_sf"/>
</dbReference>
<dbReference type="Gene3D" id="1.10.10.60">
    <property type="entry name" value="Homeodomain-like"/>
    <property type="match status" value="2"/>
</dbReference>
<feature type="domain" description="HTH araC/xylS-type" evidence="4">
    <location>
        <begin position="171"/>
        <end position="267"/>
    </location>
</feature>
<organism evidence="5 6">
    <name type="scientific">Pallidibacillus thermolactis</name>
    <dbReference type="NCBI Taxonomy" id="251051"/>
    <lineage>
        <taxon>Bacteria</taxon>
        <taxon>Bacillati</taxon>
        <taxon>Bacillota</taxon>
        <taxon>Bacilli</taxon>
        <taxon>Bacillales</taxon>
        <taxon>Bacillaceae</taxon>
        <taxon>Pallidibacillus</taxon>
    </lineage>
</organism>
<name>A0ABT2WH18_9BACI</name>
<proteinExistence type="predicted"/>
<dbReference type="PANTHER" id="PTHR43280">
    <property type="entry name" value="ARAC-FAMILY TRANSCRIPTIONAL REGULATOR"/>
    <property type="match status" value="1"/>
</dbReference>
<evidence type="ECO:0000313" key="6">
    <source>
        <dbReference type="Proteomes" id="UP001208656"/>
    </source>
</evidence>
<keyword evidence="2" id="KW-0238">DNA-binding</keyword>
<sequence length="267" mass="31312">MLYLNPDNFILKPALATIHCEPNWKWRKRDAPMPNYDLFYVWNGEGTLWLNKKPYKIGKGHCFLFKPGDWTEATHNPQNPLVLTYIHFDVESNVKLIPSSHRIIKNRIAFESLLSQYVRLFLVETFGAEIEGKLILKQIMIHLLREEYEQEEEKVQDEPEDVSNNLLETILEIANYIQQHPGKTHTIESLAARANLSPRYFSKKFKQIVGHTVKSYIVYSRIKRAEHLLHNCGMTVTETAYALGYNDLHFFSRQFKQYTGKNPSEIR</sequence>
<evidence type="ECO:0000256" key="2">
    <source>
        <dbReference type="ARBA" id="ARBA00023125"/>
    </source>
</evidence>